<proteinExistence type="predicted"/>
<comment type="caution">
    <text evidence="2">The sequence shown here is derived from an EMBL/GenBank/DDBJ whole genome shotgun (WGS) entry which is preliminary data.</text>
</comment>
<evidence type="ECO:0000256" key="1">
    <source>
        <dbReference type="SAM" id="MobiDB-lite"/>
    </source>
</evidence>
<reference evidence="2" key="1">
    <citation type="journal article" date="2014" name="Front. Microbiol.">
        <title>High frequency of phylogenetically diverse reductive dehalogenase-homologous genes in deep subseafloor sedimentary metagenomes.</title>
        <authorList>
            <person name="Kawai M."/>
            <person name="Futagami T."/>
            <person name="Toyoda A."/>
            <person name="Takaki Y."/>
            <person name="Nishi S."/>
            <person name="Hori S."/>
            <person name="Arai W."/>
            <person name="Tsubouchi T."/>
            <person name="Morono Y."/>
            <person name="Uchiyama I."/>
            <person name="Ito T."/>
            <person name="Fujiyama A."/>
            <person name="Inagaki F."/>
            <person name="Takami H."/>
        </authorList>
    </citation>
    <scope>NUCLEOTIDE SEQUENCE</scope>
    <source>
        <strain evidence="2">Expedition CK06-06</strain>
    </source>
</reference>
<organism evidence="2">
    <name type="scientific">marine sediment metagenome</name>
    <dbReference type="NCBI Taxonomy" id="412755"/>
    <lineage>
        <taxon>unclassified sequences</taxon>
        <taxon>metagenomes</taxon>
        <taxon>ecological metagenomes</taxon>
    </lineage>
</organism>
<feature type="region of interest" description="Disordered" evidence="1">
    <location>
        <begin position="1"/>
        <end position="28"/>
    </location>
</feature>
<gene>
    <name evidence="2" type="ORF">S01H4_40916</name>
</gene>
<accession>X1BGW9</accession>
<dbReference type="AlphaFoldDB" id="X1BGW9"/>
<evidence type="ECO:0000313" key="2">
    <source>
        <dbReference type="EMBL" id="GAG95164.1"/>
    </source>
</evidence>
<protein>
    <submittedName>
        <fullName evidence="2">Uncharacterized protein</fullName>
    </submittedName>
</protein>
<name>X1BGW9_9ZZZZ</name>
<dbReference type="EMBL" id="BART01022341">
    <property type="protein sequence ID" value="GAG95164.1"/>
    <property type="molecule type" value="Genomic_DNA"/>
</dbReference>
<feature type="non-terminal residue" evidence="2">
    <location>
        <position position="1"/>
    </location>
</feature>
<sequence length="52" mass="5612">SASGLFEEVNLSPQASKQDVDMLPDLSGVFEGSDEVDLEVPKVRSGELDVEF</sequence>